<keyword evidence="2" id="KW-1185">Reference proteome</keyword>
<gene>
    <name evidence="1" type="ORF">EW146_g3857</name>
</gene>
<name>A0A4S4LWB9_9AGAM</name>
<evidence type="ECO:0000313" key="1">
    <source>
        <dbReference type="EMBL" id="THH16849.1"/>
    </source>
</evidence>
<proteinExistence type="predicted"/>
<accession>A0A4S4LWB9</accession>
<reference evidence="1 2" key="1">
    <citation type="submission" date="2019-02" db="EMBL/GenBank/DDBJ databases">
        <title>Genome sequencing of the rare red list fungi Bondarzewia mesenterica.</title>
        <authorList>
            <person name="Buettner E."/>
            <person name="Kellner H."/>
        </authorList>
    </citation>
    <scope>NUCLEOTIDE SEQUENCE [LARGE SCALE GENOMIC DNA]</scope>
    <source>
        <strain evidence="1 2">DSM 108281</strain>
    </source>
</reference>
<dbReference type="OrthoDB" id="3017409at2759"/>
<comment type="caution">
    <text evidence="1">The sequence shown here is derived from an EMBL/GenBank/DDBJ whole genome shotgun (WGS) entry which is preliminary data.</text>
</comment>
<evidence type="ECO:0000313" key="2">
    <source>
        <dbReference type="Proteomes" id="UP000310158"/>
    </source>
</evidence>
<protein>
    <submittedName>
        <fullName evidence="1">Uncharacterized protein</fullName>
    </submittedName>
</protein>
<sequence>MDSGTPTPPARFLPTSTKKLSTRAAQASLVDFLAEFEHRSSPLKGGDNAVTVQLHKLSKALAEERAKRPKDDSH</sequence>
<dbReference type="Proteomes" id="UP000310158">
    <property type="component" value="Unassembled WGS sequence"/>
</dbReference>
<dbReference type="EMBL" id="SGPL01000140">
    <property type="protein sequence ID" value="THH16849.1"/>
    <property type="molecule type" value="Genomic_DNA"/>
</dbReference>
<organism evidence="1 2">
    <name type="scientific">Bondarzewia mesenterica</name>
    <dbReference type="NCBI Taxonomy" id="1095465"/>
    <lineage>
        <taxon>Eukaryota</taxon>
        <taxon>Fungi</taxon>
        <taxon>Dikarya</taxon>
        <taxon>Basidiomycota</taxon>
        <taxon>Agaricomycotina</taxon>
        <taxon>Agaricomycetes</taxon>
        <taxon>Russulales</taxon>
        <taxon>Bondarzewiaceae</taxon>
        <taxon>Bondarzewia</taxon>
    </lineage>
</organism>
<dbReference type="AlphaFoldDB" id="A0A4S4LWB9"/>